<dbReference type="SUPFAM" id="SSF56059">
    <property type="entry name" value="Glutathione synthetase ATP-binding domain-like"/>
    <property type="match status" value="1"/>
</dbReference>
<dbReference type="GO" id="GO:0005737">
    <property type="term" value="C:cytoplasm"/>
    <property type="evidence" value="ECO:0007669"/>
    <property type="project" value="TreeGrafter"/>
</dbReference>
<dbReference type="Gene3D" id="3.30.470.20">
    <property type="entry name" value="ATP-grasp fold, B domain"/>
    <property type="match status" value="1"/>
</dbReference>
<feature type="domain" description="MvdD-like pre-ATP grasp" evidence="1">
    <location>
        <begin position="7"/>
        <end position="126"/>
    </location>
</feature>
<dbReference type="GO" id="GO:0018169">
    <property type="term" value="F:ribosomal S6-glutamic acid ligase activity"/>
    <property type="evidence" value="ECO:0007669"/>
    <property type="project" value="TreeGrafter"/>
</dbReference>
<reference evidence="2 3" key="1">
    <citation type="submission" date="2019-07" db="EMBL/GenBank/DDBJ databases">
        <title>Whole genome shotgun sequence of Chitinophaga cymbidii NBRC 109752.</title>
        <authorList>
            <person name="Hosoyama A."/>
            <person name="Uohara A."/>
            <person name="Ohji S."/>
            <person name="Ichikawa N."/>
        </authorList>
    </citation>
    <scope>NUCLEOTIDE SEQUENCE [LARGE SCALE GENOMIC DNA]</scope>
    <source>
        <strain evidence="2 3">NBRC 109752</strain>
    </source>
</reference>
<dbReference type="AlphaFoldDB" id="A0A512RQ85"/>
<name>A0A512RQ85_9BACT</name>
<proteinExistence type="predicted"/>
<evidence type="ECO:0000313" key="3">
    <source>
        <dbReference type="Proteomes" id="UP000321436"/>
    </source>
</evidence>
<evidence type="ECO:0000313" key="2">
    <source>
        <dbReference type="EMBL" id="GEP97856.1"/>
    </source>
</evidence>
<dbReference type="EMBL" id="BKAU01000005">
    <property type="protein sequence ID" value="GEP97856.1"/>
    <property type="molecule type" value="Genomic_DNA"/>
</dbReference>
<protein>
    <submittedName>
        <fullName evidence="2">ATP-grasp ribosomal peptide maturase</fullName>
    </submittedName>
</protein>
<comment type="caution">
    <text evidence="2">The sequence shown here is derived from an EMBL/GenBank/DDBJ whole genome shotgun (WGS) entry which is preliminary data.</text>
</comment>
<dbReference type="PANTHER" id="PTHR21621">
    <property type="entry name" value="RIBOSOMAL PROTEIN S6 MODIFICATION PROTEIN"/>
    <property type="match status" value="1"/>
</dbReference>
<keyword evidence="3" id="KW-1185">Reference proteome</keyword>
<accession>A0A512RQ85</accession>
<dbReference type="Proteomes" id="UP000321436">
    <property type="component" value="Unassembled WGS sequence"/>
</dbReference>
<gene>
    <name evidence="2" type="ORF">CCY01nite_41160</name>
</gene>
<sequence length="335" mass="37992">MFMNNGKILVITHSADNAATDQVIRYIEEAGGAVVRFDVDRYPMHASLTTVYRAGEWQLMLELAEGTYRLDDLTAVWYRRSYHIGKGLESVLEKEYLGTSIGELRRTLFGMLEGLPCFQLERYSTYRRLDSKEEQLRTAAACGLQVPATCITNSPAQLKAFMEQTAGGVIGKMQSAFAIYREGEEHVVFTNEITTAHLEQLDQLQYCPMMFQQKLEKQLELRITIVGKKIFSFAIDSQKLPASQTDWRKEGAALAEEWQPYLLPPAIEQSLQALMDTYGLNYGAVDLILTPEGEYYFLEVNAAGEFFWLDKLCHHAISRQMAAVLLGQAERRKGK</sequence>
<dbReference type="Pfam" id="PF21068">
    <property type="entry name" value="ATPgraspMvdD"/>
    <property type="match status" value="1"/>
</dbReference>
<dbReference type="GO" id="GO:0009432">
    <property type="term" value="P:SOS response"/>
    <property type="evidence" value="ECO:0007669"/>
    <property type="project" value="TreeGrafter"/>
</dbReference>
<evidence type="ECO:0000259" key="1">
    <source>
        <dbReference type="Pfam" id="PF21068"/>
    </source>
</evidence>
<dbReference type="PANTHER" id="PTHR21621:SF0">
    <property type="entry name" value="BETA-CITRYLGLUTAMATE SYNTHASE B-RELATED"/>
    <property type="match status" value="1"/>
</dbReference>
<dbReference type="InterPro" id="IPR048936">
    <property type="entry name" value="MvdD-like_ATPgrasp"/>
</dbReference>
<organism evidence="2 3">
    <name type="scientific">Chitinophaga cymbidii</name>
    <dbReference type="NCBI Taxonomy" id="1096750"/>
    <lineage>
        <taxon>Bacteria</taxon>
        <taxon>Pseudomonadati</taxon>
        <taxon>Bacteroidota</taxon>
        <taxon>Chitinophagia</taxon>
        <taxon>Chitinophagales</taxon>
        <taxon>Chitinophagaceae</taxon>
        <taxon>Chitinophaga</taxon>
    </lineage>
</organism>